<dbReference type="PANTHER" id="PTHR19384">
    <property type="entry name" value="NITRIC OXIDE SYNTHASE-RELATED"/>
    <property type="match status" value="1"/>
</dbReference>
<dbReference type="PANTHER" id="PTHR19384:SF128">
    <property type="entry name" value="NADPH OXIDOREDUCTASE A"/>
    <property type="match status" value="1"/>
</dbReference>
<gene>
    <name evidence="5" type="ORF">RC083_18420</name>
</gene>
<evidence type="ECO:0000256" key="1">
    <source>
        <dbReference type="ARBA" id="ARBA00001917"/>
    </source>
</evidence>
<evidence type="ECO:0000256" key="2">
    <source>
        <dbReference type="ARBA" id="ARBA00022630"/>
    </source>
</evidence>
<dbReference type="PROSITE" id="PS50902">
    <property type="entry name" value="FLAVODOXIN_LIKE"/>
    <property type="match status" value="1"/>
</dbReference>
<dbReference type="EMBL" id="JAVIFY010000016">
    <property type="protein sequence ID" value="MDQ9093549.1"/>
    <property type="molecule type" value="Genomic_DNA"/>
</dbReference>
<organism evidence="5 6">
    <name type="scientific">Pseudoalteromonas haloplanktis</name>
    <name type="common">Alteromonas haloplanktis</name>
    <dbReference type="NCBI Taxonomy" id="228"/>
    <lineage>
        <taxon>Bacteria</taxon>
        <taxon>Pseudomonadati</taxon>
        <taxon>Pseudomonadota</taxon>
        <taxon>Gammaproteobacteria</taxon>
        <taxon>Alteromonadales</taxon>
        <taxon>Pseudoalteromonadaceae</taxon>
        <taxon>Pseudoalteromonas</taxon>
    </lineage>
</organism>
<reference evidence="5 6" key="1">
    <citation type="submission" date="2023-08" db="EMBL/GenBank/DDBJ databases">
        <title>Pseudoalteromonas haloplanktis LL1 genome.</title>
        <authorList>
            <person name="Wu S."/>
        </authorList>
    </citation>
    <scope>NUCLEOTIDE SEQUENCE [LARGE SCALE GENOMIC DNA]</scope>
    <source>
        <strain evidence="5 6">LL1</strain>
    </source>
</reference>
<dbReference type="InterPro" id="IPR008254">
    <property type="entry name" value="Flavodoxin/NO_synth"/>
</dbReference>
<keyword evidence="3" id="KW-0288">FMN</keyword>
<dbReference type="NCBIfam" id="NF005989">
    <property type="entry name" value="PRK08105.1"/>
    <property type="match status" value="1"/>
</dbReference>
<keyword evidence="2" id="KW-0285">Flavoprotein</keyword>
<dbReference type="Gene3D" id="3.40.50.360">
    <property type="match status" value="1"/>
</dbReference>
<dbReference type="SUPFAM" id="SSF52218">
    <property type="entry name" value="Flavoproteins"/>
    <property type="match status" value="1"/>
</dbReference>
<accession>A0ABU1BI36</accession>
<protein>
    <submittedName>
        <fullName evidence="5">Flavodoxin</fullName>
    </submittedName>
</protein>
<comment type="caution">
    <text evidence="5">The sequence shown here is derived from an EMBL/GenBank/DDBJ whole genome shotgun (WGS) entry which is preliminary data.</text>
</comment>
<name>A0ABU1BI36_PSEHA</name>
<dbReference type="Proteomes" id="UP001226574">
    <property type="component" value="Unassembled WGS sequence"/>
</dbReference>
<feature type="domain" description="Flavodoxin-like" evidence="4">
    <location>
        <begin position="4"/>
        <end position="147"/>
    </location>
</feature>
<dbReference type="Pfam" id="PF00258">
    <property type="entry name" value="Flavodoxin_1"/>
    <property type="match status" value="1"/>
</dbReference>
<comment type="cofactor">
    <cofactor evidence="1">
        <name>FMN</name>
        <dbReference type="ChEBI" id="CHEBI:58210"/>
    </cofactor>
</comment>
<evidence type="ECO:0000313" key="6">
    <source>
        <dbReference type="Proteomes" id="UP001226574"/>
    </source>
</evidence>
<dbReference type="RefSeq" id="WP_309039595.1">
    <property type="nucleotide sequence ID" value="NZ_JAVIFY010000016.1"/>
</dbReference>
<evidence type="ECO:0000256" key="3">
    <source>
        <dbReference type="ARBA" id="ARBA00022643"/>
    </source>
</evidence>
<sequence length="152" mass="16775">MATISIFVGSVYGGAERLSDEVIDTIEQSEQSEHQAKLISSPTLDDIKSASHILVITSTTGQGDIPDNLAPLYAQLNSQFPMLTGKPYGIIAMGDRSYGDTFCGAGRSFDELFRDLQAKPVGHRLEIDACEDFEPWPVTEPWLKQWLTKIPE</sequence>
<evidence type="ECO:0000313" key="5">
    <source>
        <dbReference type="EMBL" id="MDQ9093549.1"/>
    </source>
</evidence>
<keyword evidence="6" id="KW-1185">Reference proteome</keyword>
<dbReference type="InterPro" id="IPR029039">
    <property type="entry name" value="Flavoprotein-like_sf"/>
</dbReference>
<proteinExistence type="predicted"/>
<evidence type="ECO:0000259" key="4">
    <source>
        <dbReference type="PROSITE" id="PS50902"/>
    </source>
</evidence>